<keyword evidence="1" id="KW-0472">Membrane</keyword>
<evidence type="ECO:0000313" key="2">
    <source>
        <dbReference type="Proteomes" id="UP000827872"/>
    </source>
</evidence>
<dbReference type="Proteomes" id="UP000827872">
    <property type="component" value="Linkage Group LG09"/>
</dbReference>
<name>A0ACB8FDE6_9SAUR</name>
<evidence type="ECO:0000313" key="1">
    <source>
        <dbReference type="EMBL" id="KAH8003420.1"/>
    </source>
</evidence>
<proteinExistence type="predicted"/>
<gene>
    <name evidence="1" type="primary">TMEM68_2</name>
    <name evidence="1" type="ORF">K3G42_018392</name>
</gene>
<sequence>MKKDCLSLLKDGNLISISPGGTREALFSDETYKIMWGSRSGFAQVAIDAKVPIIPMFTQNVREAYKTLGYIRGLKWLYEYSRWPVAPVYGGYPVKLRTFLGEPIPYDPNITAEELAEKAKIALQDLIRNHQKLPGNTGRALLERFYSNGKKDK</sequence>
<keyword evidence="2" id="KW-1185">Reference proteome</keyword>
<dbReference type="EMBL" id="CM037622">
    <property type="protein sequence ID" value="KAH8003420.1"/>
    <property type="molecule type" value="Genomic_DNA"/>
</dbReference>
<organism evidence="1 2">
    <name type="scientific">Sphaerodactylus townsendi</name>
    <dbReference type="NCBI Taxonomy" id="933632"/>
    <lineage>
        <taxon>Eukaryota</taxon>
        <taxon>Metazoa</taxon>
        <taxon>Chordata</taxon>
        <taxon>Craniata</taxon>
        <taxon>Vertebrata</taxon>
        <taxon>Euteleostomi</taxon>
        <taxon>Lepidosauria</taxon>
        <taxon>Squamata</taxon>
        <taxon>Bifurcata</taxon>
        <taxon>Gekkota</taxon>
        <taxon>Sphaerodactylidae</taxon>
        <taxon>Sphaerodactylus</taxon>
    </lineage>
</organism>
<reference evidence="1" key="1">
    <citation type="submission" date="2021-08" db="EMBL/GenBank/DDBJ databases">
        <title>The first chromosome-level gecko genome reveals the dynamic sex chromosomes of Neotropical dwarf geckos (Sphaerodactylidae: Sphaerodactylus).</title>
        <authorList>
            <person name="Pinto B.J."/>
            <person name="Keating S.E."/>
            <person name="Gamble T."/>
        </authorList>
    </citation>
    <scope>NUCLEOTIDE SEQUENCE</scope>
    <source>
        <strain evidence="1">TG3544</strain>
    </source>
</reference>
<comment type="caution">
    <text evidence="1">The sequence shown here is derived from an EMBL/GenBank/DDBJ whole genome shotgun (WGS) entry which is preliminary data.</text>
</comment>
<accession>A0ACB8FDE6</accession>
<keyword evidence="1" id="KW-0812">Transmembrane</keyword>
<protein>
    <submittedName>
        <fullName evidence="1">Transmembrane protein 68</fullName>
    </submittedName>
</protein>